<evidence type="ECO:0000313" key="5">
    <source>
        <dbReference type="Proteomes" id="UP000355283"/>
    </source>
</evidence>
<feature type="region of interest" description="Disordered" evidence="1">
    <location>
        <begin position="207"/>
        <end position="269"/>
    </location>
</feature>
<dbReference type="EMBL" id="SDOX01000005">
    <property type="protein sequence ID" value="TFJ87913.1"/>
    <property type="molecule type" value="Genomic_DNA"/>
</dbReference>
<feature type="region of interest" description="Disordered" evidence="1">
    <location>
        <begin position="288"/>
        <end position="307"/>
    </location>
</feature>
<reference evidence="4 5" key="1">
    <citation type="submission" date="2019-01" db="EMBL/GenBank/DDBJ databases">
        <title>Nuclear Genome Assembly of the Microalgal Biofuel strain Nannochloropsis salina CCMP1776.</title>
        <authorList>
            <person name="Hovde B."/>
        </authorList>
    </citation>
    <scope>NUCLEOTIDE SEQUENCE [LARGE SCALE GENOMIC DNA]</scope>
    <source>
        <strain evidence="4 5">CCMP1776</strain>
    </source>
</reference>
<dbReference type="Pfam" id="PF02383">
    <property type="entry name" value="Syja_N"/>
    <property type="match status" value="1"/>
</dbReference>
<comment type="caution">
    <text evidence="4">The sequence shown here is derived from an EMBL/GenBank/DDBJ whole genome shotgun (WGS) entry which is preliminary data.</text>
</comment>
<protein>
    <recommendedName>
        <fullName evidence="3">SAC domain-containing protein</fullName>
    </recommendedName>
</protein>
<feature type="compositionally biased region" description="Basic and acidic residues" evidence="1">
    <location>
        <begin position="897"/>
        <end position="916"/>
    </location>
</feature>
<dbReference type="PANTHER" id="PTHR45662:SF2">
    <property type="entry name" value="PHOSPHATIDYLINOSITOL-3-PHOSPHATASE SAC1"/>
    <property type="match status" value="1"/>
</dbReference>
<dbReference type="InterPro" id="IPR002013">
    <property type="entry name" value="SAC_dom"/>
</dbReference>
<feature type="region of interest" description="Disordered" evidence="1">
    <location>
        <begin position="120"/>
        <end position="153"/>
    </location>
</feature>
<evidence type="ECO:0000256" key="1">
    <source>
        <dbReference type="SAM" id="MobiDB-lite"/>
    </source>
</evidence>
<feature type="compositionally biased region" description="Pro residues" evidence="1">
    <location>
        <begin position="132"/>
        <end position="150"/>
    </location>
</feature>
<sequence length="941" mass="101344">MRSRLLFLLVFLVIFQSTSSYQSTAAHHTYCSSPCKWLVTVRGGIGNASSPALPSPAGITPPTTSITSPVPWGPPSTSSTARLTGSRALRQLHITKDVLVLESRLSNDVVVISRSLSSGSDPLRVRKQPRTDPLPPPSPSPSAPSSPPSRPSSLPIEGVYGFFHLPSGPYLAVITGSEERYRGHGMELRLITKVTLIRISSAGVNKRRDIRTHDSGGTSSLNDSGRRRPEGEGGEEGGEEGGVEEGEGRRKVKATVTSAITPGDQKEIEEERLVTGPEMGVDFDEEEHQGMGEAGAAGEERQEEEEADARHLALLRMAFRAHDLYFSSTCDVTLTAQGRADLSQPPSPSSSPSSSFPSSLLPGATPARPKARKLLLPLWQRADDRFFWNRPLLQPLVEAGADEWVLPVMSAYVQAVRNVSWTEGEREGRREGGREGGTLVLISRRSCRRQGRRFVKRGIDSEGDVANFVETEQLLIAPRKGGTGREGGNGGGSGGGLTSLVTVRGSLPLLWSSPANLKYTPAVHLHGTVEANVRAMARHYGDMLSRYGVGETGGEGPGGVPGVTLVNLIDKKKVQGRLGLAWRKIHALVMGVLERPQTGRPFLPPSLPPSLPPFRVAMTWFDFHAECAQMRWERLGLLLHALRPSLEGQGFFHMDAAGRVERRQVGVVRVNCMDCLDRTNVVQSVLARWSLRRQVEALREGGVEDGEEGGAGGREGEEEVLKLPYPGLEAAFRLLWSGNADALSVLYAGTPALKGDYTRTGKRTKTGMVADGLNSAKRYVINNFVDRENQQAVEILLGKEDGKEGGREGWVVWPAEEGAEGSGKEGSEWRRAVVAGGIVANEEMLGEKLSEVVPPLLKEGEREGGREGDGGLDVGVGREEEAEDVHGMEEGEGQEEIGGRIRGREGGREGGGEGGREGGLGWDVYTNENLARDAAAHAAQG</sequence>
<dbReference type="PROSITE" id="PS50275">
    <property type="entry name" value="SAC"/>
    <property type="match status" value="1"/>
</dbReference>
<accession>A0A4D9DCS8</accession>
<dbReference type="OrthoDB" id="405996at2759"/>
<keyword evidence="5" id="KW-1185">Reference proteome</keyword>
<evidence type="ECO:0000313" key="4">
    <source>
        <dbReference type="EMBL" id="TFJ87913.1"/>
    </source>
</evidence>
<dbReference type="GO" id="GO:0005783">
    <property type="term" value="C:endoplasmic reticulum"/>
    <property type="evidence" value="ECO:0007669"/>
    <property type="project" value="TreeGrafter"/>
</dbReference>
<proteinExistence type="predicted"/>
<feature type="compositionally biased region" description="Acidic residues" evidence="1">
    <location>
        <begin position="232"/>
        <end position="245"/>
    </location>
</feature>
<evidence type="ECO:0000259" key="3">
    <source>
        <dbReference type="PROSITE" id="PS50275"/>
    </source>
</evidence>
<dbReference type="AlphaFoldDB" id="A0A4D9DCS8"/>
<name>A0A4D9DCS8_9STRA</name>
<dbReference type="PANTHER" id="PTHR45662">
    <property type="entry name" value="PHOSPHATIDYLINOSITIDE PHOSPHATASE SAC1"/>
    <property type="match status" value="1"/>
</dbReference>
<dbReference type="GO" id="GO:0046856">
    <property type="term" value="P:phosphatidylinositol dephosphorylation"/>
    <property type="evidence" value="ECO:0007669"/>
    <property type="project" value="TreeGrafter"/>
</dbReference>
<evidence type="ECO:0000256" key="2">
    <source>
        <dbReference type="SAM" id="SignalP"/>
    </source>
</evidence>
<keyword evidence="2" id="KW-0732">Signal</keyword>
<dbReference type="Proteomes" id="UP000355283">
    <property type="component" value="Unassembled WGS sequence"/>
</dbReference>
<dbReference type="GO" id="GO:0043812">
    <property type="term" value="F:phosphatidylinositol-4-phosphate phosphatase activity"/>
    <property type="evidence" value="ECO:0007669"/>
    <property type="project" value="TreeGrafter"/>
</dbReference>
<organism evidence="4 5">
    <name type="scientific">Nannochloropsis salina CCMP1776</name>
    <dbReference type="NCBI Taxonomy" id="1027361"/>
    <lineage>
        <taxon>Eukaryota</taxon>
        <taxon>Sar</taxon>
        <taxon>Stramenopiles</taxon>
        <taxon>Ochrophyta</taxon>
        <taxon>Eustigmatophyceae</taxon>
        <taxon>Eustigmatales</taxon>
        <taxon>Monodopsidaceae</taxon>
        <taxon>Microchloropsis</taxon>
        <taxon>Microchloropsis salina</taxon>
    </lineage>
</organism>
<feature type="compositionally biased region" description="Low complexity" evidence="1">
    <location>
        <begin position="350"/>
        <end position="362"/>
    </location>
</feature>
<feature type="signal peptide" evidence="2">
    <location>
        <begin position="1"/>
        <end position="20"/>
    </location>
</feature>
<gene>
    <name evidence="4" type="ORF">NSK_001259</name>
</gene>
<feature type="domain" description="SAC" evidence="3">
    <location>
        <begin position="315"/>
        <end position="749"/>
    </location>
</feature>
<feature type="compositionally biased region" description="Basic and acidic residues" evidence="1">
    <location>
        <begin position="880"/>
        <end position="889"/>
    </location>
</feature>
<feature type="chain" id="PRO_5020030832" description="SAC domain-containing protein" evidence="2">
    <location>
        <begin position="21"/>
        <end position="941"/>
    </location>
</feature>
<feature type="region of interest" description="Disordered" evidence="1">
    <location>
        <begin position="339"/>
        <end position="366"/>
    </location>
</feature>
<feature type="region of interest" description="Disordered" evidence="1">
    <location>
        <begin position="880"/>
        <end position="922"/>
    </location>
</feature>